<keyword evidence="2" id="KW-1185">Reference proteome</keyword>
<protein>
    <submittedName>
        <fullName evidence="1">Uncharacterized protein</fullName>
    </submittedName>
</protein>
<evidence type="ECO:0000313" key="1">
    <source>
        <dbReference type="EMBL" id="KXK61288.1"/>
    </source>
</evidence>
<accession>A0A136PS95</accession>
<dbReference type="AlphaFoldDB" id="A0A136PS95"/>
<reference evidence="1 2" key="1">
    <citation type="submission" date="2016-01" db="EMBL/GenBank/DDBJ databases">
        <title>Whole genome sequence and analysis of Micromonospora rosaria DSM 803, which can produce antibacterial substance rosamicin.</title>
        <authorList>
            <person name="Yang H."/>
            <person name="He X."/>
            <person name="Zhu D."/>
        </authorList>
    </citation>
    <scope>NUCLEOTIDE SEQUENCE [LARGE SCALE GENOMIC DNA]</scope>
    <source>
        <strain evidence="1 2">DSM 803</strain>
    </source>
</reference>
<comment type="caution">
    <text evidence="1">The sequence shown here is derived from an EMBL/GenBank/DDBJ whole genome shotgun (WGS) entry which is preliminary data.</text>
</comment>
<sequence length="120" mass="12860">MPAHPPASTSPFAGELLLALAAEGRLVLDAAQADEAIAGLERTLSEVRARLRIIHMWQCAPTQRVDELPDELARDVVEAVFADQLAPGRLELAVVEIPKYIEALRRAREAPPAAGDAACS</sequence>
<dbReference type="RefSeq" id="WP_067365476.1">
    <property type="nucleotide sequence ID" value="NZ_JBIUBN010000015.1"/>
</dbReference>
<dbReference type="Proteomes" id="UP000070620">
    <property type="component" value="Unassembled WGS sequence"/>
</dbReference>
<gene>
    <name evidence="1" type="ORF">AWW66_14185</name>
</gene>
<organism evidence="1 2">
    <name type="scientific">Micromonospora rosaria</name>
    <dbReference type="NCBI Taxonomy" id="47874"/>
    <lineage>
        <taxon>Bacteria</taxon>
        <taxon>Bacillati</taxon>
        <taxon>Actinomycetota</taxon>
        <taxon>Actinomycetes</taxon>
        <taxon>Micromonosporales</taxon>
        <taxon>Micromonosporaceae</taxon>
        <taxon>Micromonospora</taxon>
    </lineage>
</organism>
<dbReference type="OrthoDB" id="3700546at2"/>
<evidence type="ECO:0000313" key="2">
    <source>
        <dbReference type="Proteomes" id="UP000070620"/>
    </source>
</evidence>
<name>A0A136PS95_9ACTN</name>
<dbReference type="EMBL" id="LRQV01000044">
    <property type="protein sequence ID" value="KXK61288.1"/>
    <property type="molecule type" value="Genomic_DNA"/>
</dbReference>
<proteinExistence type="predicted"/>